<keyword evidence="1" id="KW-0732">Signal</keyword>
<keyword evidence="3" id="KW-1185">Reference proteome</keyword>
<organism evidence="2 3">
    <name type="scientific">Paraflavisolibacter caeni</name>
    <dbReference type="NCBI Taxonomy" id="2982496"/>
    <lineage>
        <taxon>Bacteria</taxon>
        <taxon>Pseudomonadati</taxon>
        <taxon>Bacteroidota</taxon>
        <taxon>Chitinophagia</taxon>
        <taxon>Chitinophagales</taxon>
        <taxon>Chitinophagaceae</taxon>
        <taxon>Paraflavisolibacter</taxon>
    </lineage>
</organism>
<reference evidence="2" key="1">
    <citation type="submission" date="2022-09" db="EMBL/GenBank/DDBJ databases">
        <authorList>
            <person name="Yuan C."/>
            <person name="Ke Z."/>
        </authorList>
    </citation>
    <scope>NUCLEOTIDE SEQUENCE</scope>
    <source>
        <strain evidence="2">LB-8</strain>
    </source>
</reference>
<name>A0A9X3BH78_9BACT</name>
<accession>A0A9X3BH78</accession>
<feature type="signal peptide" evidence="1">
    <location>
        <begin position="1"/>
        <end position="21"/>
    </location>
</feature>
<reference evidence="2" key="2">
    <citation type="submission" date="2023-04" db="EMBL/GenBank/DDBJ databases">
        <title>Paracnuella aquatica gen. nov., sp. nov., a member of the family Chitinophagaceae isolated from a hot spring.</title>
        <authorList>
            <person name="Wang C."/>
        </authorList>
    </citation>
    <scope>NUCLEOTIDE SEQUENCE</scope>
    <source>
        <strain evidence="2">LB-8</strain>
    </source>
</reference>
<dbReference type="Proteomes" id="UP001155483">
    <property type="component" value="Unassembled WGS sequence"/>
</dbReference>
<dbReference type="EMBL" id="JAOTIF010000027">
    <property type="protein sequence ID" value="MCU7552024.1"/>
    <property type="molecule type" value="Genomic_DNA"/>
</dbReference>
<evidence type="ECO:0000256" key="1">
    <source>
        <dbReference type="SAM" id="SignalP"/>
    </source>
</evidence>
<evidence type="ECO:0000313" key="2">
    <source>
        <dbReference type="EMBL" id="MCU7552024.1"/>
    </source>
</evidence>
<protein>
    <recommendedName>
        <fullName evidence="4">Secreted protein</fullName>
    </recommendedName>
</protein>
<sequence length="124" mass="13582">MKIFVFIISASLLFISITAYAQKDTGPVNGFQSVYAPQKGYYSIGNNASKLQSPASGQVFSGLRTSKKKTVPMVQKGYYATGNNQAKLGEQISFEDVRPSGSSYYKSRPVKGYYSIGRNADKLK</sequence>
<proteinExistence type="predicted"/>
<dbReference type="RefSeq" id="WP_279299461.1">
    <property type="nucleotide sequence ID" value="NZ_JAOTIF010000027.1"/>
</dbReference>
<evidence type="ECO:0008006" key="4">
    <source>
        <dbReference type="Google" id="ProtNLM"/>
    </source>
</evidence>
<gene>
    <name evidence="2" type="ORF">OCK74_23085</name>
</gene>
<dbReference type="AlphaFoldDB" id="A0A9X3BH78"/>
<feature type="chain" id="PRO_5040803915" description="Secreted protein" evidence="1">
    <location>
        <begin position="22"/>
        <end position="124"/>
    </location>
</feature>
<evidence type="ECO:0000313" key="3">
    <source>
        <dbReference type="Proteomes" id="UP001155483"/>
    </source>
</evidence>
<comment type="caution">
    <text evidence="2">The sequence shown here is derived from an EMBL/GenBank/DDBJ whole genome shotgun (WGS) entry which is preliminary data.</text>
</comment>